<reference evidence="3 4" key="1">
    <citation type="journal article" date="2016" name="Antonie Van Leeuwenhoek">
        <title>Nocardia donostiensis sp. nov., isolated from human respiratory specimens.</title>
        <authorList>
            <person name="Ercibengoa M."/>
            <person name="Bell M."/>
            <person name="Marimon J.M."/>
            <person name="Humrighouse B."/>
            <person name="Klenk H.P."/>
            <person name="Potter G."/>
            <person name="Perez-Trallero E."/>
        </authorList>
    </citation>
    <scope>NUCLEOTIDE SEQUENCE [LARGE SCALE GENOMIC DNA]</scope>
    <source>
        <strain evidence="3 4">X1655</strain>
    </source>
</reference>
<dbReference type="Pfam" id="PF01740">
    <property type="entry name" value="STAS"/>
    <property type="match status" value="1"/>
</dbReference>
<dbReference type="InterPro" id="IPR036513">
    <property type="entry name" value="STAS_dom_sf"/>
</dbReference>
<protein>
    <recommendedName>
        <fullName evidence="2">STAS domain-containing protein</fullName>
    </recommendedName>
</protein>
<feature type="region of interest" description="Disordered" evidence="1">
    <location>
        <begin position="1"/>
        <end position="24"/>
    </location>
</feature>
<evidence type="ECO:0000256" key="1">
    <source>
        <dbReference type="SAM" id="MobiDB-lite"/>
    </source>
</evidence>
<name>A0A1V2TH03_9NOCA</name>
<dbReference type="STRING" id="1538463.B0T36_22120"/>
<dbReference type="Gene3D" id="3.30.750.24">
    <property type="entry name" value="STAS domain"/>
    <property type="match status" value="1"/>
</dbReference>
<feature type="compositionally biased region" description="Basic and acidic residues" evidence="1">
    <location>
        <begin position="8"/>
        <end position="21"/>
    </location>
</feature>
<dbReference type="PANTHER" id="PTHR33495:SF2">
    <property type="entry name" value="ANTI-SIGMA FACTOR ANTAGONIST TM_1081-RELATED"/>
    <property type="match status" value="1"/>
</dbReference>
<dbReference type="CDD" id="cd07043">
    <property type="entry name" value="STAS_anti-anti-sigma_factors"/>
    <property type="match status" value="1"/>
</dbReference>
<sequence>MSATAALHHADELRRHEERTSHSSRMWSAYSNERANYVIARVEGELDAALDGDFKTLLARCRSGGCPVVILDLRATTFMGIRAAAALAAAKTRAWHEGTELRVVSGRKEVERVLEVAGVRPLFRYYPTMRAALQD</sequence>
<dbReference type="RefSeq" id="WP_077116270.1">
    <property type="nucleotide sequence ID" value="NZ_LOKT01000017.1"/>
</dbReference>
<evidence type="ECO:0000259" key="2">
    <source>
        <dbReference type="PROSITE" id="PS50801"/>
    </source>
</evidence>
<dbReference type="GO" id="GO:0043856">
    <property type="term" value="F:anti-sigma factor antagonist activity"/>
    <property type="evidence" value="ECO:0007669"/>
    <property type="project" value="TreeGrafter"/>
</dbReference>
<evidence type="ECO:0000313" key="4">
    <source>
        <dbReference type="Proteomes" id="UP000188836"/>
    </source>
</evidence>
<comment type="caution">
    <text evidence="3">The sequence shown here is derived from an EMBL/GenBank/DDBJ whole genome shotgun (WGS) entry which is preliminary data.</text>
</comment>
<dbReference type="Proteomes" id="UP000188836">
    <property type="component" value="Unassembled WGS sequence"/>
</dbReference>
<dbReference type="AlphaFoldDB" id="A0A1V2TH03"/>
<organism evidence="3 4">
    <name type="scientific">Nocardia donostiensis</name>
    <dbReference type="NCBI Taxonomy" id="1538463"/>
    <lineage>
        <taxon>Bacteria</taxon>
        <taxon>Bacillati</taxon>
        <taxon>Actinomycetota</taxon>
        <taxon>Actinomycetes</taxon>
        <taxon>Mycobacteriales</taxon>
        <taxon>Nocardiaceae</taxon>
        <taxon>Nocardia</taxon>
    </lineage>
</organism>
<feature type="domain" description="STAS" evidence="2">
    <location>
        <begin position="36"/>
        <end position="135"/>
    </location>
</feature>
<dbReference type="PANTHER" id="PTHR33495">
    <property type="entry name" value="ANTI-SIGMA FACTOR ANTAGONIST TM_1081-RELATED-RELATED"/>
    <property type="match status" value="1"/>
</dbReference>
<dbReference type="InterPro" id="IPR002645">
    <property type="entry name" value="STAS_dom"/>
</dbReference>
<accession>A0A1V2TH03</accession>
<keyword evidence="4" id="KW-1185">Reference proteome</keyword>
<proteinExistence type="predicted"/>
<gene>
    <name evidence="3" type="ORF">B0T46_09835</name>
</gene>
<dbReference type="SUPFAM" id="SSF52091">
    <property type="entry name" value="SpoIIaa-like"/>
    <property type="match status" value="1"/>
</dbReference>
<dbReference type="EMBL" id="MUMY01000007">
    <property type="protein sequence ID" value="ONM48790.1"/>
    <property type="molecule type" value="Genomic_DNA"/>
</dbReference>
<evidence type="ECO:0000313" key="3">
    <source>
        <dbReference type="EMBL" id="ONM48790.1"/>
    </source>
</evidence>
<dbReference type="PROSITE" id="PS50801">
    <property type="entry name" value="STAS"/>
    <property type="match status" value="1"/>
</dbReference>